<dbReference type="CDD" id="cd07040">
    <property type="entry name" value="HP"/>
    <property type="match status" value="1"/>
</dbReference>
<dbReference type="GO" id="GO:0005737">
    <property type="term" value="C:cytoplasm"/>
    <property type="evidence" value="ECO:0007669"/>
    <property type="project" value="TreeGrafter"/>
</dbReference>
<dbReference type="GO" id="GO:0016791">
    <property type="term" value="F:phosphatase activity"/>
    <property type="evidence" value="ECO:0007669"/>
    <property type="project" value="TreeGrafter"/>
</dbReference>
<dbReference type="RefSeq" id="WP_040373178.1">
    <property type="nucleotide sequence ID" value="NZ_CP068053.1"/>
</dbReference>
<dbReference type="AlphaFoldDB" id="A0A974S0P3"/>
<proteinExistence type="predicted"/>
<gene>
    <name evidence="1" type="ORF">I6J18_02725</name>
</gene>
<sequence length="190" mass="21500">MKTFIYMVRHGYSLIEGNERRRALTEKGAADAKVIADLLHGESFAAVISSPYERSILTVQQIAQQLGKEVIIVQDLKERVFSKEDGRISDKELFPLLNRSFSEPTFALKGGESNADCQKRAVKFLKEVLNTYQGQKVVIGTHGCVMTLIMRNYASKYDLNFLLQLSKPDLYVMEFSGQELVMVNRVWGVS</sequence>
<dbReference type="PANTHER" id="PTHR48100">
    <property type="entry name" value="BROAD-SPECIFICITY PHOSPHATASE YOR283W-RELATED"/>
    <property type="match status" value="1"/>
</dbReference>
<evidence type="ECO:0000313" key="1">
    <source>
        <dbReference type="EMBL" id="QQT00852.1"/>
    </source>
</evidence>
<dbReference type="Proteomes" id="UP000595254">
    <property type="component" value="Chromosome"/>
</dbReference>
<dbReference type="PANTHER" id="PTHR48100:SF59">
    <property type="entry name" value="ADENOSYLCOBALAMIN_ALPHA-RIBAZOLE PHOSPHATASE"/>
    <property type="match status" value="1"/>
</dbReference>
<dbReference type="EMBL" id="CP068053">
    <property type="protein sequence ID" value="QQT00852.1"/>
    <property type="molecule type" value="Genomic_DNA"/>
</dbReference>
<protein>
    <submittedName>
        <fullName evidence="1">Histidine phosphatase family protein</fullName>
    </submittedName>
</protein>
<dbReference type="InterPro" id="IPR013078">
    <property type="entry name" value="His_Pase_superF_clade-1"/>
</dbReference>
<keyword evidence="2" id="KW-1185">Reference proteome</keyword>
<evidence type="ECO:0000313" key="2">
    <source>
        <dbReference type="Proteomes" id="UP000595254"/>
    </source>
</evidence>
<organism evidence="1 2">
    <name type="scientific">Peribacillus psychrosaccharolyticus</name>
    <name type="common">Bacillus psychrosaccharolyticus</name>
    <dbReference type="NCBI Taxonomy" id="1407"/>
    <lineage>
        <taxon>Bacteria</taxon>
        <taxon>Bacillati</taxon>
        <taxon>Bacillota</taxon>
        <taxon>Bacilli</taxon>
        <taxon>Bacillales</taxon>
        <taxon>Bacillaceae</taxon>
        <taxon>Peribacillus</taxon>
    </lineage>
</organism>
<dbReference type="InterPro" id="IPR050275">
    <property type="entry name" value="PGM_Phosphatase"/>
</dbReference>
<dbReference type="Gene3D" id="3.40.50.1240">
    <property type="entry name" value="Phosphoglycerate mutase-like"/>
    <property type="match status" value="1"/>
</dbReference>
<name>A0A974S0P3_PERPY</name>
<reference evidence="1 2" key="1">
    <citation type="submission" date="2021-01" db="EMBL/GenBank/DDBJ databases">
        <title>FDA dAtabase for Regulatory Grade micrObial Sequences (FDA-ARGOS): Supporting development and validation of Infectious Disease Dx tests.</title>
        <authorList>
            <person name="Nelson B."/>
            <person name="Plummer A."/>
            <person name="Tallon L."/>
            <person name="Sadzewicz L."/>
            <person name="Zhao X."/>
            <person name="Boylan J."/>
            <person name="Ott S."/>
            <person name="Bowen H."/>
            <person name="Vavikolanu K."/>
            <person name="Mehta A."/>
            <person name="Aluvathingal J."/>
            <person name="Nadendla S."/>
            <person name="Myers T."/>
            <person name="Yan Y."/>
            <person name="Sichtig H."/>
        </authorList>
    </citation>
    <scope>NUCLEOTIDE SEQUENCE [LARGE SCALE GENOMIC DNA]</scope>
    <source>
        <strain evidence="1 2">FDAARGOS_1161</strain>
    </source>
</reference>
<dbReference type="InterPro" id="IPR029033">
    <property type="entry name" value="His_PPase_superfam"/>
</dbReference>
<dbReference type="Pfam" id="PF00300">
    <property type="entry name" value="His_Phos_1"/>
    <property type="match status" value="1"/>
</dbReference>
<dbReference type="KEGG" id="ppsr:I6J18_02725"/>
<accession>A0A974S0P3</accession>
<dbReference type="SUPFAM" id="SSF53254">
    <property type="entry name" value="Phosphoglycerate mutase-like"/>
    <property type="match status" value="1"/>
</dbReference>